<reference evidence="6 7" key="2">
    <citation type="submission" date="2020-03" db="EMBL/GenBank/DDBJ databases">
        <title>Soil Listeria distribution.</title>
        <authorList>
            <person name="Liao J."/>
            <person name="Wiedmann M."/>
        </authorList>
    </citation>
    <scope>NUCLEOTIDE SEQUENCE [LARGE SCALE GENOMIC DNA]</scope>
    <source>
        <strain evidence="4 6">FSL L7-0435</strain>
        <strain evidence="3 7">FSL L7-0990</strain>
    </source>
</reference>
<feature type="domain" description="Integron-associated effector binding protein" evidence="1">
    <location>
        <begin position="4"/>
        <end position="136"/>
    </location>
</feature>
<evidence type="ECO:0000313" key="6">
    <source>
        <dbReference type="Proteomes" id="UP000546806"/>
    </source>
</evidence>
<dbReference type="GeneID" id="58718106"/>
<evidence type="ECO:0000313" key="3">
    <source>
        <dbReference type="EMBL" id="MBC1797365.1"/>
    </source>
</evidence>
<dbReference type="eggNOG" id="ENOG5033VRS">
    <property type="taxonomic scope" value="Bacteria"/>
</dbReference>
<gene>
    <name evidence="2" type="ORF">EP57_12160</name>
    <name evidence="3" type="ORF">HCA55_11565</name>
    <name evidence="4" type="ORF">HCA78_05140</name>
</gene>
<dbReference type="RefSeq" id="WP_036087018.1">
    <property type="nucleotide sequence ID" value="NZ_CBCSHQ010000018.1"/>
</dbReference>
<evidence type="ECO:0000259" key="1">
    <source>
        <dbReference type="Pfam" id="PF14526"/>
    </source>
</evidence>
<evidence type="ECO:0000313" key="7">
    <source>
        <dbReference type="Proteomes" id="UP000548082"/>
    </source>
</evidence>
<dbReference type="Proteomes" id="UP000029844">
    <property type="component" value="Unassembled WGS sequence"/>
</dbReference>
<sequence>MSFEIVKLSKEVFSGEQVEIPVFDPRVEGFGPMSEVKAAAIAKYAANDTDYVAINASIDGKQCYLVAKAGTAGSTSFEIPEGEYAKFVSKETDRTALDAFIGQSYGELSQSETVGIGGNFNLEDLRESSFTVYIPVQSKQ</sequence>
<dbReference type="Proteomes" id="UP000548082">
    <property type="component" value="Unassembled WGS sequence"/>
</dbReference>
<accession>A0A099W1P0</accession>
<dbReference type="Pfam" id="PF14526">
    <property type="entry name" value="Cass2"/>
    <property type="match status" value="1"/>
</dbReference>
<evidence type="ECO:0000313" key="4">
    <source>
        <dbReference type="EMBL" id="MBC2003146.1"/>
    </source>
</evidence>
<comment type="caution">
    <text evidence="2">The sequence shown here is derived from an EMBL/GenBank/DDBJ whole genome shotgun (WGS) entry which is preliminary data.</text>
</comment>
<dbReference type="Proteomes" id="UP000546806">
    <property type="component" value="Unassembled WGS sequence"/>
</dbReference>
<dbReference type="InterPro" id="IPR029441">
    <property type="entry name" value="Cass2"/>
</dbReference>
<protein>
    <recommendedName>
        <fullName evidence="1">Integron-associated effector binding protein domain-containing protein</fullName>
    </recommendedName>
</protein>
<name>A0A099W1P0_9LIST</name>
<organism evidence="2 5">
    <name type="scientific">Listeria booriae</name>
    <dbReference type="NCBI Taxonomy" id="1552123"/>
    <lineage>
        <taxon>Bacteria</taxon>
        <taxon>Bacillati</taxon>
        <taxon>Bacillota</taxon>
        <taxon>Bacilli</taxon>
        <taxon>Bacillales</taxon>
        <taxon>Listeriaceae</taxon>
        <taxon>Listeria</taxon>
    </lineage>
</organism>
<evidence type="ECO:0000313" key="2">
    <source>
        <dbReference type="EMBL" id="KGL39809.1"/>
    </source>
</evidence>
<proteinExistence type="predicted"/>
<evidence type="ECO:0000313" key="5">
    <source>
        <dbReference type="Proteomes" id="UP000029844"/>
    </source>
</evidence>
<dbReference type="AlphaFoldDB" id="A0A099W1P0"/>
<keyword evidence="5" id="KW-1185">Reference proteome</keyword>
<dbReference type="EMBL" id="JNFA01000025">
    <property type="protein sequence ID" value="KGL39809.1"/>
    <property type="molecule type" value="Genomic_DNA"/>
</dbReference>
<dbReference type="OrthoDB" id="2190216at2"/>
<dbReference type="EMBL" id="JAARVD010000005">
    <property type="protein sequence ID" value="MBC1797365.1"/>
    <property type="molecule type" value="Genomic_DNA"/>
</dbReference>
<dbReference type="EMBL" id="JAARWW010000002">
    <property type="protein sequence ID" value="MBC2003146.1"/>
    <property type="molecule type" value="Genomic_DNA"/>
</dbReference>
<reference evidence="2 5" key="1">
    <citation type="submission" date="2014-05" db="EMBL/GenBank/DDBJ databases">
        <title>Novel Listeriaceae from food processing environments.</title>
        <authorList>
            <person name="den Bakker H.C."/>
        </authorList>
    </citation>
    <scope>NUCLEOTIDE SEQUENCE [LARGE SCALE GENOMIC DNA]</scope>
    <source>
        <strain evidence="2 5">FSL A5-0281</strain>
    </source>
</reference>